<evidence type="ECO:0000259" key="9">
    <source>
        <dbReference type="Pfam" id="PF01138"/>
    </source>
</evidence>
<proteinExistence type="inferred from homology"/>
<protein>
    <recommendedName>
        <fullName evidence="8">Ribonuclease PH</fullName>
        <shortName evidence="8">RNase PH</shortName>
        <ecNumber evidence="8">2.7.7.56</ecNumber>
    </recommendedName>
    <alternativeName>
        <fullName evidence="8">tRNA nucleotidyltransferase</fullName>
    </alternativeName>
</protein>
<dbReference type="EMBL" id="FNOU01000002">
    <property type="protein sequence ID" value="SDX39636.1"/>
    <property type="molecule type" value="Genomic_DNA"/>
</dbReference>
<keyword evidence="5 8" id="KW-0819">tRNA processing</keyword>
<comment type="subunit">
    <text evidence="8">Homohexameric ring arranged as a trimer of dimers.</text>
</comment>
<evidence type="ECO:0000256" key="3">
    <source>
        <dbReference type="ARBA" id="ARBA00022555"/>
    </source>
</evidence>
<feature type="binding site" evidence="8">
    <location>
        <position position="92"/>
    </location>
    <ligand>
        <name>phosphate</name>
        <dbReference type="ChEBI" id="CHEBI:43474"/>
        <note>substrate</note>
    </ligand>
</feature>
<reference evidence="12" key="1">
    <citation type="submission" date="2016-10" db="EMBL/GenBank/DDBJ databases">
        <authorList>
            <person name="Varghese N."/>
            <person name="Submissions S."/>
        </authorList>
    </citation>
    <scope>NUCLEOTIDE SEQUENCE [LARGE SCALE GENOMIC DNA]</scope>
    <source>
        <strain evidence="12">VPI 5359</strain>
    </source>
</reference>
<dbReference type="STRING" id="1528.SAMN04488579_10226"/>
<dbReference type="Proteomes" id="UP000199652">
    <property type="component" value="Unassembled WGS sequence"/>
</dbReference>
<keyword evidence="2 8" id="KW-0698">rRNA processing</keyword>
<feature type="domain" description="Exoribonuclease phosphorolytic" evidence="10">
    <location>
        <begin position="163"/>
        <end position="229"/>
    </location>
</feature>
<dbReference type="PANTHER" id="PTHR11953:SF0">
    <property type="entry name" value="EXOSOME COMPLEX COMPONENT RRP41"/>
    <property type="match status" value="1"/>
</dbReference>
<dbReference type="AlphaFoldDB" id="A0A1H3BCJ5"/>
<dbReference type="RefSeq" id="WP_090242690.1">
    <property type="nucleotide sequence ID" value="NZ_FNOU01000002.1"/>
</dbReference>
<dbReference type="FunFam" id="3.30.230.70:FF:000003">
    <property type="entry name" value="Ribonuclease PH"/>
    <property type="match status" value="1"/>
</dbReference>
<comment type="catalytic activity">
    <reaction evidence="8">
        <text>tRNA(n+1) + phosphate = tRNA(n) + a ribonucleoside 5'-diphosphate</text>
        <dbReference type="Rhea" id="RHEA:10628"/>
        <dbReference type="Rhea" id="RHEA-COMP:17343"/>
        <dbReference type="Rhea" id="RHEA-COMP:17344"/>
        <dbReference type="ChEBI" id="CHEBI:43474"/>
        <dbReference type="ChEBI" id="CHEBI:57930"/>
        <dbReference type="ChEBI" id="CHEBI:173114"/>
        <dbReference type="EC" id="2.7.7.56"/>
    </reaction>
</comment>
<gene>
    <name evidence="8" type="primary">rph</name>
    <name evidence="11" type="ORF">SAMN04488579_10226</name>
</gene>
<dbReference type="Pfam" id="PF01138">
    <property type="entry name" value="RNase_PH"/>
    <property type="match status" value="1"/>
</dbReference>
<evidence type="ECO:0000259" key="10">
    <source>
        <dbReference type="Pfam" id="PF03725"/>
    </source>
</evidence>
<dbReference type="NCBIfam" id="TIGR01966">
    <property type="entry name" value="RNasePH"/>
    <property type="match status" value="1"/>
</dbReference>
<dbReference type="InterPro" id="IPR020568">
    <property type="entry name" value="Ribosomal_Su5_D2-typ_SF"/>
</dbReference>
<dbReference type="InterPro" id="IPR027408">
    <property type="entry name" value="PNPase/RNase_PH_dom_sf"/>
</dbReference>
<dbReference type="GO" id="GO:0000049">
    <property type="term" value="F:tRNA binding"/>
    <property type="evidence" value="ECO:0007669"/>
    <property type="project" value="UniProtKB-UniRule"/>
</dbReference>
<dbReference type="InterPro" id="IPR050080">
    <property type="entry name" value="RNase_PH"/>
</dbReference>
<evidence type="ECO:0000256" key="1">
    <source>
        <dbReference type="ARBA" id="ARBA00006678"/>
    </source>
</evidence>
<feature type="domain" description="Exoribonuclease phosphorolytic" evidence="9">
    <location>
        <begin position="16"/>
        <end position="146"/>
    </location>
</feature>
<dbReference type="InterPro" id="IPR036345">
    <property type="entry name" value="ExoRNase_PH_dom2_sf"/>
</dbReference>
<organism evidence="11 12">
    <name type="scientific">Eubacterium barkeri</name>
    <name type="common">Clostridium barkeri</name>
    <dbReference type="NCBI Taxonomy" id="1528"/>
    <lineage>
        <taxon>Bacteria</taxon>
        <taxon>Bacillati</taxon>
        <taxon>Bacillota</taxon>
        <taxon>Clostridia</taxon>
        <taxon>Eubacteriales</taxon>
        <taxon>Eubacteriaceae</taxon>
        <taxon>Eubacterium</taxon>
    </lineage>
</organism>
<keyword evidence="12" id="KW-1185">Reference proteome</keyword>
<sequence length="246" mass="27220">MDKPGIERIDGRLYNEGRPVTVTRHFTKHAQGSVLMEVGETKVICTAMVEEKVPSFMRGEGRGWVTAEYEMLPSSTGSRKSRDRNRGKVDGRTVEIQRLIGRSLRSIVDLKALGERTLWIDCDVIQADGGTRTTSITGAFIALYDALLDLKDQEMITTMPLTGFVAATSVGIWQDHPILDLCYHEDSAAAVDMNVVMTSSGEIIEIQGTGEDRPFTRSEFNDLMALGEQGIQDLIRIQKKALGIEV</sequence>
<evidence type="ECO:0000313" key="11">
    <source>
        <dbReference type="EMBL" id="SDX39636.1"/>
    </source>
</evidence>
<keyword evidence="4 8" id="KW-0808">Transferase</keyword>
<name>A0A1H3BCJ5_EUBBA</name>
<evidence type="ECO:0000313" key="12">
    <source>
        <dbReference type="Proteomes" id="UP000199652"/>
    </source>
</evidence>
<evidence type="ECO:0000256" key="8">
    <source>
        <dbReference type="HAMAP-Rule" id="MF_00564"/>
    </source>
</evidence>
<dbReference type="OrthoDB" id="9807456at2"/>
<dbReference type="InterPro" id="IPR001247">
    <property type="entry name" value="ExoRNase_PH_dom1"/>
</dbReference>
<accession>A0A1H3BCJ5</accession>
<evidence type="ECO:0000256" key="4">
    <source>
        <dbReference type="ARBA" id="ARBA00022679"/>
    </source>
</evidence>
<dbReference type="EC" id="2.7.7.56" evidence="8"/>
<evidence type="ECO:0000256" key="7">
    <source>
        <dbReference type="ARBA" id="ARBA00022884"/>
    </source>
</evidence>
<dbReference type="InterPro" id="IPR018336">
    <property type="entry name" value="RNase_PH_CS"/>
</dbReference>
<evidence type="ECO:0000256" key="6">
    <source>
        <dbReference type="ARBA" id="ARBA00022695"/>
    </source>
</evidence>
<dbReference type="CDD" id="cd11362">
    <property type="entry name" value="RNase_PH_bact"/>
    <property type="match status" value="1"/>
</dbReference>
<evidence type="ECO:0000256" key="5">
    <source>
        <dbReference type="ARBA" id="ARBA00022694"/>
    </source>
</evidence>
<comment type="similarity">
    <text evidence="1 8">Belongs to the RNase PH family.</text>
</comment>
<dbReference type="GO" id="GO:0000175">
    <property type="term" value="F:3'-5'-RNA exonuclease activity"/>
    <property type="evidence" value="ECO:0007669"/>
    <property type="project" value="UniProtKB-UniRule"/>
</dbReference>
<keyword evidence="3 8" id="KW-0820">tRNA-binding</keyword>
<dbReference type="InterPro" id="IPR002381">
    <property type="entry name" value="RNase_PH_bac-type"/>
</dbReference>
<dbReference type="PANTHER" id="PTHR11953">
    <property type="entry name" value="EXOSOME COMPLEX COMPONENT"/>
    <property type="match status" value="1"/>
</dbReference>
<dbReference type="SUPFAM" id="SSF54211">
    <property type="entry name" value="Ribosomal protein S5 domain 2-like"/>
    <property type="match status" value="1"/>
</dbReference>
<feature type="binding site" evidence="8">
    <location>
        <begin position="130"/>
        <end position="132"/>
    </location>
    <ligand>
        <name>phosphate</name>
        <dbReference type="ChEBI" id="CHEBI:43474"/>
        <note>substrate</note>
    </ligand>
</feature>
<dbReference type="GO" id="GO:0031125">
    <property type="term" value="P:rRNA 3'-end processing"/>
    <property type="evidence" value="ECO:0007669"/>
    <property type="project" value="UniProtKB-ARBA"/>
</dbReference>
<comment type="function">
    <text evidence="8">Phosphorolytic 3'-5' exoribonuclease that plays an important role in tRNA 3'-end maturation. Removes nucleotide residues following the 3'-CCA terminus of tRNAs; can also add nucleotides to the ends of RNA molecules by using nucleoside diphosphates as substrates, but this may not be physiologically important. Probably plays a role in initiation of 16S rRNA degradation (leading to ribosome degradation) during starvation.</text>
</comment>
<keyword evidence="7" id="KW-0694">RNA-binding</keyword>
<dbReference type="HAMAP" id="MF_00564">
    <property type="entry name" value="RNase_PH"/>
    <property type="match status" value="1"/>
</dbReference>
<dbReference type="PROSITE" id="PS01277">
    <property type="entry name" value="RIBONUCLEASE_PH"/>
    <property type="match status" value="1"/>
</dbReference>
<keyword evidence="6 8" id="KW-0548">Nucleotidyltransferase</keyword>
<dbReference type="Pfam" id="PF03725">
    <property type="entry name" value="RNase_PH_C"/>
    <property type="match status" value="1"/>
</dbReference>
<dbReference type="GO" id="GO:0008033">
    <property type="term" value="P:tRNA processing"/>
    <property type="evidence" value="ECO:0007669"/>
    <property type="project" value="UniProtKB-UniRule"/>
</dbReference>
<evidence type="ECO:0000256" key="2">
    <source>
        <dbReference type="ARBA" id="ARBA00022552"/>
    </source>
</evidence>
<dbReference type="GO" id="GO:0009022">
    <property type="term" value="F:tRNA nucleotidyltransferase activity"/>
    <property type="evidence" value="ECO:0007669"/>
    <property type="project" value="UniProtKB-UniRule"/>
</dbReference>
<dbReference type="Gene3D" id="3.30.230.70">
    <property type="entry name" value="GHMP Kinase, N-terminal domain"/>
    <property type="match status" value="1"/>
</dbReference>
<dbReference type="InterPro" id="IPR015847">
    <property type="entry name" value="ExoRNase_PH_dom2"/>
</dbReference>
<dbReference type="SUPFAM" id="SSF55666">
    <property type="entry name" value="Ribonuclease PH domain 2-like"/>
    <property type="match status" value="1"/>
</dbReference>
<dbReference type="GO" id="GO:0016075">
    <property type="term" value="P:rRNA catabolic process"/>
    <property type="evidence" value="ECO:0007669"/>
    <property type="project" value="UniProtKB-UniRule"/>
</dbReference>